<dbReference type="AlphaFoldDB" id="A0A0M4SNU6"/>
<dbReference type="SUPFAM" id="SSF101386">
    <property type="entry name" value="all-alpha NTP pyrophosphatases"/>
    <property type="match status" value="1"/>
</dbReference>
<evidence type="ECO:0000313" key="2">
    <source>
        <dbReference type="EMBL" id="ALF17433.1"/>
    </source>
</evidence>
<dbReference type="RefSeq" id="WP_060675647.1">
    <property type="nucleotide sequence ID" value="NZ_CP012713.1"/>
</dbReference>
<sequence length="170" mass="20412">MEFKRPETFEDILKLQKHLDKNLNNIRPRCLRDIKMSLIAECIEFNEETKESHKTWKTKEYNKSKELEELTDIYFFFAQIINFNDDTVNNYGRIKHLVAVDFNGWQIKDYGSQVLPTLNLIANIINDSVLYAIDNLMEMTQKLGHTKDDILNCYWEKWQKNMKRIGKEWN</sequence>
<protein>
    <submittedName>
        <fullName evidence="1">dUTP diphosphatase</fullName>
    </submittedName>
</protein>
<dbReference type="EMBL" id="CP012713">
    <property type="protein sequence ID" value="ALF16945.1"/>
    <property type="molecule type" value="Genomic_DNA"/>
</dbReference>
<evidence type="ECO:0000313" key="1">
    <source>
        <dbReference type="EMBL" id="ALF16945.1"/>
    </source>
</evidence>
<proteinExistence type="predicted"/>
<evidence type="ECO:0000313" key="3">
    <source>
        <dbReference type="Proteomes" id="UP000063147"/>
    </source>
</evidence>
<dbReference type="Proteomes" id="UP000063147">
    <property type="component" value="Chromosome"/>
</dbReference>
<dbReference type="OrthoDB" id="90697at2"/>
<accession>A0A0M4SNU6</accession>
<reference evidence="1 3" key="2">
    <citation type="submission" date="2015-09" db="EMBL/GenBank/DDBJ databases">
        <authorList>
            <person name="Jackson K.R."/>
            <person name="Lunt B.L."/>
            <person name="Fisher J.N.B."/>
            <person name="Gardner A.V."/>
            <person name="Bailey M.E."/>
            <person name="Deus L.M."/>
            <person name="Earl A.S."/>
            <person name="Gibby P.D."/>
            <person name="Hartmann K.A."/>
            <person name="Liu J.E."/>
            <person name="Manci A.M."/>
            <person name="Nielsen D.A."/>
            <person name="Solomon M.B."/>
            <person name="Breakwell D.P."/>
            <person name="Burnett S.H."/>
            <person name="Grose J.H."/>
        </authorList>
    </citation>
    <scope>NUCLEOTIDE SEQUENCE [LARGE SCALE GENOMIC DNA]</scope>
    <source>
        <strain evidence="1 3">KCOM 1279</strain>
    </source>
</reference>
<reference evidence="3" key="1">
    <citation type="submission" date="2015-09" db="EMBL/GenBank/DDBJ databases">
        <authorList>
            <person name="Kook J.-K."/>
            <person name="Park S.-N."/>
            <person name="Lim Y.K."/>
            <person name="Jo E."/>
        </authorList>
    </citation>
    <scope>NUCLEOTIDE SEQUENCE [LARGE SCALE GENOMIC DNA]</scope>
    <source>
        <strain evidence="3">KCOM 1279</strain>
    </source>
</reference>
<dbReference type="Gene3D" id="1.10.4010.10">
    <property type="entry name" value="Type II deoxyuridine triphosphatase"/>
    <property type="match status" value="1"/>
</dbReference>
<dbReference type="Pfam" id="PF08761">
    <property type="entry name" value="dUTPase_2"/>
    <property type="match status" value="1"/>
</dbReference>
<gene>
    <name evidence="1" type="ORF">RN98_01530</name>
    <name evidence="2" type="ORF">RN98_04360</name>
</gene>
<dbReference type="PATRIC" id="fig|76859.3.peg.301"/>
<dbReference type="InterPro" id="IPR014871">
    <property type="entry name" value="dUTPase/dCTP_pyrophosphatase"/>
</dbReference>
<organism evidence="1">
    <name type="scientific">Fusobacterium animalis</name>
    <dbReference type="NCBI Taxonomy" id="76859"/>
    <lineage>
        <taxon>Bacteria</taxon>
        <taxon>Fusobacteriati</taxon>
        <taxon>Fusobacteriota</taxon>
        <taxon>Fusobacteriia</taxon>
        <taxon>Fusobacteriales</taxon>
        <taxon>Fusobacteriaceae</taxon>
        <taxon>Fusobacterium</taxon>
    </lineage>
</organism>
<dbReference type="EMBL" id="CP012713">
    <property type="protein sequence ID" value="ALF17433.1"/>
    <property type="molecule type" value="Genomic_DNA"/>
</dbReference>
<name>A0A0M4SNU6_9FUSO</name>